<dbReference type="PROSITE" id="PS01222">
    <property type="entry name" value="PMP22_2"/>
    <property type="match status" value="1"/>
</dbReference>
<keyword evidence="3 6" id="KW-0812">Transmembrane</keyword>
<dbReference type="Proteomes" id="UP001558613">
    <property type="component" value="Unassembled WGS sequence"/>
</dbReference>
<evidence type="ECO:0000256" key="5">
    <source>
        <dbReference type="ARBA" id="ARBA00023136"/>
    </source>
</evidence>
<sequence length="285" mass="31867">MFIVLSDQQECVIGVWEGTIAVIRVVFSSELVSVDTIQPDESGRIQSLPNLSLVHRCLLGPLSETAELLSQPTAMPSNTQTLSRAQKTQGWHRERLFHCIYKHSCCHGTPDEGVTKICFLSPSSTSPKMLAILFATIVLHLTDLIILFIATCANAWRTHGVTTYDLWYDCTQNNGGYHCHGTSDADWLQAVQALMVLATIFCLISFIIFLCQLFTLVKGGRFFFTAVFQVLASLFVMSGAIIYTVMSPEWKNDSETYGYAFVLAWLAFPLTLISGFIYIVLRKKE</sequence>
<reference evidence="7 8" key="1">
    <citation type="submission" date="2023-09" db="EMBL/GenBank/DDBJ databases">
        <authorList>
            <person name="Wang M."/>
        </authorList>
    </citation>
    <scope>NUCLEOTIDE SEQUENCE [LARGE SCALE GENOMIC DNA]</scope>
    <source>
        <strain evidence="7">GT-2023</strain>
        <tissue evidence="7">Liver</tissue>
    </source>
</reference>
<dbReference type="PRINTS" id="PR01453">
    <property type="entry name" value="EPMEMFAMILY"/>
</dbReference>
<evidence type="ECO:0000256" key="2">
    <source>
        <dbReference type="ARBA" id="ARBA00006864"/>
    </source>
</evidence>
<dbReference type="InterPro" id="IPR004031">
    <property type="entry name" value="PMP22/EMP/MP20/Claudin"/>
</dbReference>
<feature type="transmembrane region" description="Helical" evidence="6">
    <location>
        <begin position="257"/>
        <end position="281"/>
    </location>
</feature>
<keyword evidence="5 6" id="KW-0472">Membrane</keyword>
<feature type="transmembrane region" description="Helical" evidence="6">
    <location>
        <begin position="130"/>
        <end position="156"/>
    </location>
</feature>
<dbReference type="InterPro" id="IPR050579">
    <property type="entry name" value="PMP-22/EMP/MP20-like"/>
</dbReference>
<proteinExistence type="inferred from homology"/>
<comment type="subcellular location">
    <subcellularLocation>
        <location evidence="1 6">Membrane</location>
        <topology evidence="1 6">Multi-pass membrane protein</topology>
    </subcellularLocation>
</comment>
<accession>A0ABR3NNN0</accession>
<evidence type="ECO:0000313" key="8">
    <source>
        <dbReference type="Proteomes" id="UP001558613"/>
    </source>
</evidence>
<evidence type="ECO:0000256" key="3">
    <source>
        <dbReference type="ARBA" id="ARBA00022692"/>
    </source>
</evidence>
<evidence type="ECO:0000256" key="4">
    <source>
        <dbReference type="ARBA" id="ARBA00022989"/>
    </source>
</evidence>
<feature type="transmembrane region" description="Helical" evidence="6">
    <location>
        <begin position="190"/>
        <end position="210"/>
    </location>
</feature>
<evidence type="ECO:0000313" key="7">
    <source>
        <dbReference type="EMBL" id="KAL1278636.1"/>
    </source>
</evidence>
<dbReference type="Gene3D" id="1.20.140.150">
    <property type="match status" value="1"/>
</dbReference>
<comment type="caution">
    <text evidence="7">The sequence shown here is derived from an EMBL/GenBank/DDBJ whole genome shotgun (WGS) entry which is preliminary data.</text>
</comment>
<gene>
    <name evidence="7" type="ORF">QQF64_025309</name>
</gene>
<dbReference type="PANTHER" id="PTHR10671:SF7">
    <property type="entry name" value="PERIPHERAL MYELIN PROTEIN 22"/>
    <property type="match status" value="1"/>
</dbReference>
<protein>
    <recommendedName>
        <fullName evidence="9">Peripheral myelin protein 22</fullName>
    </recommendedName>
</protein>
<evidence type="ECO:0008006" key="9">
    <source>
        <dbReference type="Google" id="ProtNLM"/>
    </source>
</evidence>
<feature type="transmembrane region" description="Helical" evidence="6">
    <location>
        <begin position="222"/>
        <end position="245"/>
    </location>
</feature>
<name>A0ABR3NNN0_9TELE</name>
<organism evidence="7 8">
    <name type="scientific">Cirrhinus molitorella</name>
    <name type="common">mud carp</name>
    <dbReference type="NCBI Taxonomy" id="172907"/>
    <lineage>
        <taxon>Eukaryota</taxon>
        <taxon>Metazoa</taxon>
        <taxon>Chordata</taxon>
        <taxon>Craniata</taxon>
        <taxon>Vertebrata</taxon>
        <taxon>Euteleostomi</taxon>
        <taxon>Actinopterygii</taxon>
        <taxon>Neopterygii</taxon>
        <taxon>Teleostei</taxon>
        <taxon>Ostariophysi</taxon>
        <taxon>Cypriniformes</taxon>
        <taxon>Cyprinidae</taxon>
        <taxon>Labeoninae</taxon>
        <taxon>Labeonini</taxon>
        <taxon>Cirrhinus</taxon>
    </lineage>
</organism>
<dbReference type="Pfam" id="PF00822">
    <property type="entry name" value="PMP22_Claudin"/>
    <property type="match status" value="1"/>
</dbReference>
<evidence type="ECO:0000256" key="1">
    <source>
        <dbReference type="ARBA" id="ARBA00004141"/>
    </source>
</evidence>
<keyword evidence="4 6" id="KW-1133">Transmembrane helix</keyword>
<dbReference type="EMBL" id="JAYMGO010000003">
    <property type="protein sequence ID" value="KAL1278636.1"/>
    <property type="molecule type" value="Genomic_DNA"/>
</dbReference>
<dbReference type="PANTHER" id="PTHR10671">
    <property type="entry name" value="EPITHELIAL MEMBRANE PROTEIN-RELATED"/>
    <property type="match status" value="1"/>
</dbReference>
<comment type="similarity">
    <text evidence="2 6">Belongs to the PMP-22/EMP/MP20 family.</text>
</comment>
<keyword evidence="8" id="KW-1185">Reference proteome</keyword>
<evidence type="ECO:0000256" key="6">
    <source>
        <dbReference type="RuleBase" id="RU363088"/>
    </source>
</evidence>
<dbReference type="InterPro" id="IPR004032">
    <property type="entry name" value="PMP22_EMP_MP20"/>
</dbReference>
<dbReference type="PROSITE" id="PS01221">
    <property type="entry name" value="PMP22_1"/>
    <property type="match status" value="1"/>
</dbReference>